<dbReference type="Pfam" id="PF02617">
    <property type="entry name" value="ClpS"/>
    <property type="match status" value="1"/>
</dbReference>
<dbReference type="GO" id="GO:0006508">
    <property type="term" value="P:proteolysis"/>
    <property type="evidence" value="ECO:0007669"/>
    <property type="project" value="InterPro"/>
</dbReference>
<dbReference type="InterPro" id="IPR014719">
    <property type="entry name" value="Ribosomal_bL12_C/ClpS-like"/>
</dbReference>
<keyword evidence="4" id="KW-1185">Reference proteome</keyword>
<sequence length="177" mass="19796">MDYAFANSVGCASMSAGPRTRSATCEQRKASVSNVTAAMMHFTMQDIGRKSPSIKGPRGPEFQKDEGRGGVATKVRDPEVKKKRKLGREDETEKEKEWRVLLHNDNVHTFDYVTHTITEVVKTISRKKAFRITMQAHSSGVSTVTVTWKELAEDYCRGLQKHGLTSSIAPDSHFHKS</sequence>
<dbReference type="PANTHER" id="PTHR33473">
    <property type="entry name" value="ATP-DEPENDENT CLP PROTEASE ADAPTER PROTEIN CLPS1, CHLOROPLASTIC"/>
    <property type="match status" value="1"/>
</dbReference>
<dbReference type="InterPro" id="IPR003769">
    <property type="entry name" value="ClpS_core"/>
</dbReference>
<feature type="region of interest" description="Disordered" evidence="1">
    <location>
        <begin position="48"/>
        <end position="94"/>
    </location>
</feature>
<dbReference type="SUPFAM" id="SSF54736">
    <property type="entry name" value="ClpS-like"/>
    <property type="match status" value="1"/>
</dbReference>
<accession>A0AAV8V4V3</accession>
<dbReference type="EMBL" id="JAMWBK010000001">
    <property type="protein sequence ID" value="KAJ8908802.1"/>
    <property type="molecule type" value="Genomic_DNA"/>
</dbReference>
<organism evidence="3 4">
    <name type="scientific">Rhodosorus marinus</name>
    <dbReference type="NCBI Taxonomy" id="101924"/>
    <lineage>
        <taxon>Eukaryota</taxon>
        <taxon>Rhodophyta</taxon>
        <taxon>Stylonematophyceae</taxon>
        <taxon>Stylonematales</taxon>
        <taxon>Stylonemataceae</taxon>
        <taxon>Rhodosorus</taxon>
    </lineage>
</organism>
<dbReference type="Proteomes" id="UP001157974">
    <property type="component" value="Unassembled WGS sequence"/>
</dbReference>
<evidence type="ECO:0000313" key="4">
    <source>
        <dbReference type="Proteomes" id="UP001157974"/>
    </source>
</evidence>
<evidence type="ECO:0000256" key="1">
    <source>
        <dbReference type="SAM" id="MobiDB-lite"/>
    </source>
</evidence>
<gene>
    <name evidence="3" type="ORF">NDN08_005506</name>
</gene>
<dbReference type="GO" id="GO:0030163">
    <property type="term" value="P:protein catabolic process"/>
    <property type="evidence" value="ECO:0007669"/>
    <property type="project" value="InterPro"/>
</dbReference>
<dbReference type="Gene3D" id="3.30.1390.10">
    <property type="match status" value="1"/>
</dbReference>
<reference evidence="3 4" key="1">
    <citation type="journal article" date="2023" name="Nat. Commun.">
        <title>Origin of minicircular mitochondrial genomes in red algae.</title>
        <authorList>
            <person name="Lee Y."/>
            <person name="Cho C.H."/>
            <person name="Lee Y.M."/>
            <person name="Park S.I."/>
            <person name="Yang J.H."/>
            <person name="West J.A."/>
            <person name="Bhattacharya D."/>
            <person name="Yoon H.S."/>
        </authorList>
    </citation>
    <scope>NUCLEOTIDE SEQUENCE [LARGE SCALE GENOMIC DNA]</scope>
    <source>
        <strain evidence="3 4">CCMP1338</strain>
        <tissue evidence="3">Whole cell</tissue>
    </source>
</reference>
<name>A0AAV8V4V3_9RHOD</name>
<dbReference type="PANTHER" id="PTHR33473:SF17">
    <property type="entry name" value="ATP-DEPENDENT CLP PROTEASE ADAPTER PROTEIN CLPS1, CHLOROPLASTIC"/>
    <property type="match status" value="1"/>
</dbReference>
<protein>
    <recommendedName>
        <fullName evidence="2">Adaptor protein ClpS core domain-containing protein</fullName>
    </recommendedName>
</protein>
<dbReference type="InterPro" id="IPR022935">
    <property type="entry name" value="ClpS"/>
</dbReference>
<proteinExistence type="predicted"/>
<dbReference type="AlphaFoldDB" id="A0AAV8V4V3"/>
<evidence type="ECO:0000313" key="3">
    <source>
        <dbReference type="EMBL" id="KAJ8908802.1"/>
    </source>
</evidence>
<comment type="caution">
    <text evidence="3">The sequence shown here is derived from an EMBL/GenBank/DDBJ whole genome shotgun (WGS) entry which is preliminary data.</text>
</comment>
<feature type="domain" description="Adaptor protein ClpS core" evidence="2">
    <location>
        <begin position="94"/>
        <end position="165"/>
    </location>
</feature>
<evidence type="ECO:0000259" key="2">
    <source>
        <dbReference type="Pfam" id="PF02617"/>
    </source>
</evidence>
<feature type="compositionally biased region" description="Basic and acidic residues" evidence="1">
    <location>
        <begin position="61"/>
        <end position="80"/>
    </location>
</feature>